<name>A0A9D1DND4_9FIRM</name>
<evidence type="ECO:0000256" key="2">
    <source>
        <dbReference type="ARBA" id="ARBA00023125"/>
    </source>
</evidence>
<evidence type="ECO:0000256" key="1">
    <source>
        <dbReference type="ARBA" id="ARBA00023015"/>
    </source>
</evidence>
<reference evidence="6" key="2">
    <citation type="journal article" date="2021" name="PeerJ">
        <title>Extensive microbial diversity within the chicken gut microbiome revealed by metagenomics and culture.</title>
        <authorList>
            <person name="Gilroy R."/>
            <person name="Ravi A."/>
            <person name="Getino M."/>
            <person name="Pursley I."/>
            <person name="Horton D.L."/>
            <person name="Alikhan N.F."/>
            <person name="Baker D."/>
            <person name="Gharbi K."/>
            <person name="Hall N."/>
            <person name="Watson M."/>
            <person name="Adriaenssens E.M."/>
            <person name="Foster-Nyarko E."/>
            <person name="Jarju S."/>
            <person name="Secka A."/>
            <person name="Antonio M."/>
            <person name="Oren A."/>
            <person name="Chaudhuri R.R."/>
            <person name="La Ragione R."/>
            <person name="Hildebrand F."/>
            <person name="Pallen M.J."/>
        </authorList>
    </citation>
    <scope>NUCLEOTIDE SEQUENCE</scope>
    <source>
        <strain evidence="6">ChiGjej3B3-7149</strain>
    </source>
</reference>
<dbReference type="GO" id="GO:0045892">
    <property type="term" value="P:negative regulation of DNA-templated transcription"/>
    <property type="evidence" value="ECO:0007669"/>
    <property type="project" value="TreeGrafter"/>
</dbReference>
<comment type="caution">
    <text evidence="6">The sequence shown here is derived from an EMBL/GenBank/DDBJ whole genome shotgun (WGS) entry which is preliminary data.</text>
</comment>
<evidence type="ECO:0000259" key="5">
    <source>
        <dbReference type="PROSITE" id="PS51078"/>
    </source>
</evidence>
<keyword evidence="1" id="KW-0805">Transcription regulation</keyword>
<dbReference type="EMBL" id="DVHH01000244">
    <property type="protein sequence ID" value="HIR55939.1"/>
    <property type="molecule type" value="Genomic_DNA"/>
</dbReference>
<dbReference type="Pfam" id="PF09339">
    <property type="entry name" value="HTH_IclR"/>
    <property type="match status" value="1"/>
</dbReference>
<dbReference type="InterPro" id="IPR050707">
    <property type="entry name" value="HTH_MetabolicPath_Reg"/>
</dbReference>
<dbReference type="AlphaFoldDB" id="A0A9D1DND4"/>
<dbReference type="Pfam" id="PF01614">
    <property type="entry name" value="IclR_C"/>
    <property type="match status" value="1"/>
</dbReference>
<dbReference type="SUPFAM" id="SSF46785">
    <property type="entry name" value="Winged helix' DNA-binding domain"/>
    <property type="match status" value="1"/>
</dbReference>
<organism evidence="6 7">
    <name type="scientific">Candidatus Scatomorpha intestinigallinarum</name>
    <dbReference type="NCBI Taxonomy" id="2840923"/>
    <lineage>
        <taxon>Bacteria</taxon>
        <taxon>Bacillati</taxon>
        <taxon>Bacillota</taxon>
        <taxon>Clostridia</taxon>
        <taxon>Eubacteriales</taxon>
        <taxon>Candidatus Scatomorpha</taxon>
    </lineage>
</organism>
<evidence type="ECO:0000256" key="3">
    <source>
        <dbReference type="ARBA" id="ARBA00023163"/>
    </source>
</evidence>
<dbReference type="Proteomes" id="UP000824238">
    <property type="component" value="Unassembled WGS sequence"/>
</dbReference>
<accession>A0A9D1DND4</accession>
<dbReference type="InterPro" id="IPR014757">
    <property type="entry name" value="Tscrpt_reg_IclR_C"/>
</dbReference>
<dbReference type="Gene3D" id="3.30.450.40">
    <property type="match status" value="1"/>
</dbReference>
<dbReference type="SUPFAM" id="SSF55781">
    <property type="entry name" value="GAF domain-like"/>
    <property type="match status" value="1"/>
</dbReference>
<dbReference type="PROSITE" id="PS51077">
    <property type="entry name" value="HTH_ICLR"/>
    <property type="match status" value="1"/>
</dbReference>
<proteinExistence type="predicted"/>
<protein>
    <submittedName>
        <fullName evidence="6">IclR family transcriptional regulator</fullName>
    </submittedName>
</protein>
<feature type="domain" description="HTH iclR-type" evidence="4">
    <location>
        <begin position="10"/>
        <end position="71"/>
    </location>
</feature>
<evidence type="ECO:0000313" key="7">
    <source>
        <dbReference type="Proteomes" id="UP000824238"/>
    </source>
</evidence>
<feature type="domain" description="IclR-ED" evidence="5">
    <location>
        <begin position="72"/>
        <end position="252"/>
    </location>
</feature>
<dbReference type="SMART" id="SM00346">
    <property type="entry name" value="HTH_ICLR"/>
    <property type="match status" value="1"/>
</dbReference>
<gene>
    <name evidence="6" type="ORF">IAD36_10145</name>
</gene>
<dbReference type="InterPro" id="IPR029016">
    <property type="entry name" value="GAF-like_dom_sf"/>
</dbReference>
<evidence type="ECO:0000259" key="4">
    <source>
        <dbReference type="PROSITE" id="PS51077"/>
    </source>
</evidence>
<dbReference type="GO" id="GO:0003677">
    <property type="term" value="F:DNA binding"/>
    <property type="evidence" value="ECO:0007669"/>
    <property type="project" value="UniProtKB-KW"/>
</dbReference>
<sequence length="252" mass="26918">MTGRGKSEYSQSVTNALRLLGCFVEREERGISELSRELGLSKSAVARLVASLEAGRLLMQNAETGKYRLGAGFLLYGDLVRERSELSRALAPALTLLAEEYQATAHLAVLSGGELTIAAKVSAGPFVYMSSRVGGTLPIHASATGKCLLAWMPMEQRRALLDKAELRRFTDSTITSREALEAELSAILARGCALDDGETHEGLYCIGCPVLDAAGRAVAAVSVSGSRGALEPRRDEAVKFIRNLLREYGAGA</sequence>
<keyword evidence="2" id="KW-0238">DNA-binding</keyword>
<dbReference type="PANTHER" id="PTHR30136">
    <property type="entry name" value="HELIX-TURN-HELIX TRANSCRIPTIONAL REGULATOR, ICLR FAMILY"/>
    <property type="match status" value="1"/>
</dbReference>
<dbReference type="InterPro" id="IPR005471">
    <property type="entry name" value="Tscrpt_reg_IclR_N"/>
</dbReference>
<dbReference type="PANTHER" id="PTHR30136:SF24">
    <property type="entry name" value="HTH-TYPE TRANSCRIPTIONAL REPRESSOR ALLR"/>
    <property type="match status" value="1"/>
</dbReference>
<dbReference type="InterPro" id="IPR036388">
    <property type="entry name" value="WH-like_DNA-bd_sf"/>
</dbReference>
<dbReference type="InterPro" id="IPR036390">
    <property type="entry name" value="WH_DNA-bd_sf"/>
</dbReference>
<keyword evidence="3" id="KW-0804">Transcription</keyword>
<dbReference type="PROSITE" id="PS51078">
    <property type="entry name" value="ICLR_ED"/>
    <property type="match status" value="1"/>
</dbReference>
<evidence type="ECO:0000313" key="6">
    <source>
        <dbReference type="EMBL" id="HIR55939.1"/>
    </source>
</evidence>
<dbReference type="Gene3D" id="1.10.10.10">
    <property type="entry name" value="Winged helix-like DNA-binding domain superfamily/Winged helix DNA-binding domain"/>
    <property type="match status" value="1"/>
</dbReference>
<reference evidence="6" key="1">
    <citation type="submission" date="2020-10" db="EMBL/GenBank/DDBJ databases">
        <authorList>
            <person name="Gilroy R."/>
        </authorList>
    </citation>
    <scope>NUCLEOTIDE SEQUENCE</scope>
    <source>
        <strain evidence="6">ChiGjej3B3-7149</strain>
    </source>
</reference>
<dbReference type="GO" id="GO:0003700">
    <property type="term" value="F:DNA-binding transcription factor activity"/>
    <property type="evidence" value="ECO:0007669"/>
    <property type="project" value="TreeGrafter"/>
</dbReference>